<keyword evidence="4 8" id="KW-0479">Metal-binding</keyword>
<feature type="binding site" description="axial binding residue" evidence="8">
    <location>
        <position position="135"/>
    </location>
    <ligand>
        <name>heme</name>
        <dbReference type="ChEBI" id="CHEBI:30413"/>
    </ligand>
    <ligandPart>
        <name>Fe</name>
        <dbReference type="ChEBI" id="CHEBI:18248"/>
    </ligandPart>
</feature>
<organism evidence="10 11">
    <name type="scientific">Cherax quadricarinatus</name>
    <name type="common">Australian red claw crayfish</name>
    <dbReference type="NCBI Taxonomy" id="27406"/>
    <lineage>
        <taxon>Eukaryota</taxon>
        <taxon>Metazoa</taxon>
        <taxon>Ecdysozoa</taxon>
        <taxon>Arthropoda</taxon>
        <taxon>Crustacea</taxon>
        <taxon>Multicrustacea</taxon>
        <taxon>Malacostraca</taxon>
        <taxon>Eumalacostraca</taxon>
        <taxon>Eucarida</taxon>
        <taxon>Decapoda</taxon>
        <taxon>Pleocyemata</taxon>
        <taxon>Astacidea</taxon>
        <taxon>Parastacoidea</taxon>
        <taxon>Parastacidae</taxon>
        <taxon>Cherax</taxon>
    </lineage>
</organism>
<dbReference type="InterPro" id="IPR036396">
    <property type="entry name" value="Cyt_P450_sf"/>
</dbReference>
<keyword evidence="6 8" id="KW-0408">Iron</keyword>
<evidence type="ECO:0000313" key="10">
    <source>
        <dbReference type="EMBL" id="KAK8737461.1"/>
    </source>
</evidence>
<dbReference type="GO" id="GO:0004497">
    <property type="term" value="F:monooxygenase activity"/>
    <property type="evidence" value="ECO:0007669"/>
    <property type="project" value="UniProtKB-KW"/>
</dbReference>
<dbReference type="PANTHER" id="PTHR24279:SF120">
    <property type="entry name" value="CYTOCHROME P450"/>
    <property type="match status" value="1"/>
</dbReference>
<feature type="non-terminal residue" evidence="10">
    <location>
        <position position="1"/>
    </location>
</feature>
<dbReference type="EMBL" id="JARKIK010000042">
    <property type="protein sequence ID" value="KAK8737461.1"/>
    <property type="molecule type" value="Genomic_DNA"/>
</dbReference>
<keyword evidence="5 9" id="KW-0560">Oxidoreductase</keyword>
<keyword evidence="7 9" id="KW-0503">Monooxygenase</keyword>
<dbReference type="GO" id="GO:0016705">
    <property type="term" value="F:oxidoreductase activity, acting on paired donors, with incorporation or reduction of molecular oxygen"/>
    <property type="evidence" value="ECO:0007669"/>
    <property type="project" value="InterPro"/>
</dbReference>
<sequence length="186" mass="21895">TSMSTVFTLYYLARHPDKQARLQEELDQVLGDGSQPLTSHQMARLTYLKACVKETLRMQPIASVVARQPEKDITLQGYNVKAGTYVYVSVKEAGMLEEYFPRATEFLPERWLRDNPDRLQNQFATIPFSFGTRMCVGRRLAEQEIYVLLARLFLKYNLEYKHEEWDPLFRIIYKPDKPQNFTMTER</sequence>
<keyword evidence="3 8" id="KW-0349">Heme</keyword>
<dbReference type="Gene3D" id="1.10.630.10">
    <property type="entry name" value="Cytochrome P450"/>
    <property type="match status" value="1"/>
</dbReference>
<evidence type="ECO:0000313" key="11">
    <source>
        <dbReference type="Proteomes" id="UP001445076"/>
    </source>
</evidence>
<proteinExistence type="inferred from homology"/>
<accession>A0AAW0XCL5</accession>
<dbReference type="InterPro" id="IPR001128">
    <property type="entry name" value="Cyt_P450"/>
</dbReference>
<evidence type="ECO:0000256" key="2">
    <source>
        <dbReference type="ARBA" id="ARBA00010617"/>
    </source>
</evidence>
<evidence type="ECO:0000256" key="1">
    <source>
        <dbReference type="ARBA" id="ARBA00001971"/>
    </source>
</evidence>
<dbReference type="Pfam" id="PF00067">
    <property type="entry name" value="p450"/>
    <property type="match status" value="1"/>
</dbReference>
<evidence type="ECO:0000256" key="3">
    <source>
        <dbReference type="ARBA" id="ARBA00022617"/>
    </source>
</evidence>
<dbReference type="GO" id="GO:0020037">
    <property type="term" value="F:heme binding"/>
    <property type="evidence" value="ECO:0007669"/>
    <property type="project" value="InterPro"/>
</dbReference>
<name>A0AAW0XCL5_CHEQU</name>
<dbReference type="PRINTS" id="PR00463">
    <property type="entry name" value="EP450I"/>
</dbReference>
<evidence type="ECO:0000256" key="9">
    <source>
        <dbReference type="RuleBase" id="RU000461"/>
    </source>
</evidence>
<dbReference type="PRINTS" id="PR00385">
    <property type="entry name" value="P450"/>
</dbReference>
<evidence type="ECO:0000256" key="8">
    <source>
        <dbReference type="PIRSR" id="PIRSR602401-1"/>
    </source>
</evidence>
<dbReference type="SUPFAM" id="SSF48264">
    <property type="entry name" value="Cytochrome P450"/>
    <property type="match status" value="1"/>
</dbReference>
<dbReference type="InterPro" id="IPR017972">
    <property type="entry name" value="Cyt_P450_CS"/>
</dbReference>
<keyword evidence="11" id="KW-1185">Reference proteome</keyword>
<protein>
    <recommendedName>
        <fullName evidence="12">Cytochrome P450</fullName>
    </recommendedName>
</protein>
<evidence type="ECO:0000256" key="5">
    <source>
        <dbReference type="ARBA" id="ARBA00023002"/>
    </source>
</evidence>
<evidence type="ECO:0000256" key="4">
    <source>
        <dbReference type="ARBA" id="ARBA00022723"/>
    </source>
</evidence>
<dbReference type="Proteomes" id="UP001445076">
    <property type="component" value="Unassembled WGS sequence"/>
</dbReference>
<dbReference type="PROSITE" id="PS00086">
    <property type="entry name" value="CYTOCHROME_P450"/>
    <property type="match status" value="1"/>
</dbReference>
<dbReference type="PANTHER" id="PTHR24279">
    <property type="entry name" value="CYTOCHROME P450"/>
    <property type="match status" value="1"/>
</dbReference>
<evidence type="ECO:0008006" key="12">
    <source>
        <dbReference type="Google" id="ProtNLM"/>
    </source>
</evidence>
<dbReference type="AlphaFoldDB" id="A0AAW0XCL5"/>
<dbReference type="InterPro" id="IPR050479">
    <property type="entry name" value="CYP11_CYP27_families"/>
</dbReference>
<gene>
    <name evidence="10" type="ORF">OTU49_004501</name>
</gene>
<comment type="similarity">
    <text evidence="2 9">Belongs to the cytochrome P450 family.</text>
</comment>
<comment type="cofactor">
    <cofactor evidence="1 8">
        <name>heme</name>
        <dbReference type="ChEBI" id="CHEBI:30413"/>
    </cofactor>
</comment>
<evidence type="ECO:0000256" key="7">
    <source>
        <dbReference type="ARBA" id="ARBA00023033"/>
    </source>
</evidence>
<dbReference type="InterPro" id="IPR002401">
    <property type="entry name" value="Cyt_P450_E_grp-I"/>
</dbReference>
<reference evidence="10 11" key="1">
    <citation type="journal article" date="2024" name="BMC Genomics">
        <title>Genome assembly of redclaw crayfish (Cherax quadricarinatus) provides insights into its immune adaptation and hypoxia tolerance.</title>
        <authorList>
            <person name="Liu Z."/>
            <person name="Zheng J."/>
            <person name="Li H."/>
            <person name="Fang K."/>
            <person name="Wang S."/>
            <person name="He J."/>
            <person name="Zhou D."/>
            <person name="Weng S."/>
            <person name="Chi M."/>
            <person name="Gu Z."/>
            <person name="He J."/>
            <person name="Li F."/>
            <person name="Wang M."/>
        </authorList>
    </citation>
    <scope>NUCLEOTIDE SEQUENCE [LARGE SCALE GENOMIC DNA]</scope>
    <source>
        <strain evidence="10">ZL_2023a</strain>
    </source>
</reference>
<dbReference type="GO" id="GO:0005506">
    <property type="term" value="F:iron ion binding"/>
    <property type="evidence" value="ECO:0007669"/>
    <property type="project" value="InterPro"/>
</dbReference>
<comment type="caution">
    <text evidence="10">The sequence shown here is derived from an EMBL/GenBank/DDBJ whole genome shotgun (WGS) entry which is preliminary data.</text>
</comment>
<evidence type="ECO:0000256" key="6">
    <source>
        <dbReference type="ARBA" id="ARBA00023004"/>
    </source>
</evidence>